<dbReference type="PROSITE" id="PS50110">
    <property type="entry name" value="RESPONSE_REGULATORY"/>
    <property type="match status" value="1"/>
</dbReference>
<dbReference type="SUPFAM" id="SSF55874">
    <property type="entry name" value="ATPase domain of HSP90 chaperone/DNA topoisomerase II/histidine kinase"/>
    <property type="match status" value="1"/>
</dbReference>
<sequence length="753" mass="84479">MPTLQRQSTFFFLMSEKELKRHIRKLEERIQYLEEVNRLTWDALEMAGSVGRFKTSIRNLDNVSTILQETRTRVEKLVPFKASAFFLVDETNSQFYLADCKPEEHSQFFRDEVDSLVSNGTFSWALREQRPVIVSSRKQKRLVLHVMTTASRTRGMFIGSLERGEKDIPHISLALLSIVMLNSANMLESFELYKMIKDINVDLEKTVVERTKELTYRVKLENLIATISTTFINLALAEIDTGIVHALQVIGKFINADHGYILLLSEDATSVDNGYEWCAEGVGSQIEKFRGLELEDFPLLAERIRKFENLHIPSVAELPLAAKADSGLLELLKIESLIVVPMVSGNAVVGLLGFDWVSEGKSWTDETVALIKIVGEIFINALQRKRAEQEKKELETKLQHAQKLEAIGTLAGGIAHDFNNLLMAIQGNASLVLFDIDPTHPFYEFLTNIKNQVESGAKLTRQLLGYARKGRYYVQPININELVENTSEAFGRTRKEIIIHRELTGDLFAIEADQSQIEQVLMNLFVNAADAMPVGGNVVLKTMNATHKDMKGKLYDPKPGNYVQLTVTDTGKGMDKETLERIFEPFFTTKEMGRGTGLGLASTYGIIKAHGGYIDVESELGRGTTFTIYLPASEKKVQKAVETAKQIIEGRGTILFVDDEAVILDMGVKVLKRLGYTVLEAKGGREAVEIYKAKKDVIDLVILDMIMPKMGGGEAYDRMKEINPNVKVLLSSGYGIESQAREILKRGCDAFIQ</sequence>
<evidence type="ECO:0000256" key="7">
    <source>
        <dbReference type="ARBA" id="ARBA00022840"/>
    </source>
</evidence>
<protein>
    <recommendedName>
        <fullName evidence="2">histidine kinase</fullName>
        <ecNumber evidence="2">2.7.13.3</ecNumber>
    </recommendedName>
</protein>
<dbReference type="Gene3D" id="1.10.287.130">
    <property type="match status" value="1"/>
</dbReference>
<evidence type="ECO:0000256" key="2">
    <source>
        <dbReference type="ARBA" id="ARBA00012438"/>
    </source>
</evidence>
<dbReference type="SMART" id="SM00448">
    <property type="entry name" value="REC"/>
    <property type="match status" value="1"/>
</dbReference>
<comment type="catalytic activity">
    <reaction evidence="1">
        <text>ATP + protein L-histidine = ADP + protein N-phospho-L-histidine.</text>
        <dbReference type="EC" id="2.7.13.3"/>
    </reaction>
</comment>
<evidence type="ECO:0000256" key="5">
    <source>
        <dbReference type="ARBA" id="ARBA00022741"/>
    </source>
</evidence>
<dbReference type="InterPro" id="IPR036890">
    <property type="entry name" value="HATPase_C_sf"/>
</dbReference>
<dbReference type="Gene3D" id="3.30.565.10">
    <property type="entry name" value="Histidine kinase-like ATPase, C-terminal domain"/>
    <property type="match status" value="1"/>
</dbReference>
<keyword evidence="5" id="KW-0547">Nucleotide-binding</keyword>
<dbReference type="InterPro" id="IPR003018">
    <property type="entry name" value="GAF"/>
</dbReference>
<dbReference type="Proteomes" id="UP000315534">
    <property type="component" value="Unassembled WGS sequence"/>
</dbReference>
<dbReference type="AlphaFoldDB" id="A0A523XRC6"/>
<dbReference type="GO" id="GO:0005524">
    <property type="term" value="F:ATP binding"/>
    <property type="evidence" value="ECO:0007669"/>
    <property type="project" value="UniProtKB-KW"/>
</dbReference>
<dbReference type="InterPro" id="IPR003661">
    <property type="entry name" value="HisK_dim/P_dom"/>
</dbReference>
<dbReference type="InterPro" id="IPR011006">
    <property type="entry name" value="CheY-like_superfamily"/>
</dbReference>
<dbReference type="InterPro" id="IPR003594">
    <property type="entry name" value="HATPase_dom"/>
</dbReference>
<evidence type="ECO:0000256" key="6">
    <source>
        <dbReference type="ARBA" id="ARBA00022777"/>
    </source>
</evidence>
<dbReference type="Gene3D" id="3.40.50.2300">
    <property type="match status" value="1"/>
</dbReference>
<evidence type="ECO:0000259" key="12">
    <source>
        <dbReference type="PROSITE" id="PS50110"/>
    </source>
</evidence>
<evidence type="ECO:0000256" key="10">
    <source>
        <dbReference type="SAM" id="Coils"/>
    </source>
</evidence>
<feature type="modified residue" description="4-aspartylphosphate" evidence="9">
    <location>
        <position position="704"/>
    </location>
</feature>
<dbReference type="SUPFAM" id="SSF52172">
    <property type="entry name" value="CheY-like"/>
    <property type="match status" value="1"/>
</dbReference>
<evidence type="ECO:0000256" key="9">
    <source>
        <dbReference type="PROSITE-ProRule" id="PRU00169"/>
    </source>
</evidence>
<feature type="non-terminal residue" evidence="13">
    <location>
        <position position="753"/>
    </location>
</feature>
<evidence type="ECO:0000256" key="4">
    <source>
        <dbReference type="ARBA" id="ARBA00022679"/>
    </source>
</evidence>
<dbReference type="InterPro" id="IPR005467">
    <property type="entry name" value="His_kinase_dom"/>
</dbReference>
<dbReference type="EC" id="2.7.13.3" evidence="2"/>
<keyword evidence="3 9" id="KW-0597">Phosphoprotein</keyword>
<keyword evidence="4" id="KW-0808">Transferase</keyword>
<proteinExistence type="predicted"/>
<dbReference type="Pfam" id="PF00072">
    <property type="entry name" value="Response_reg"/>
    <property type="match status" value="1"/>
</dbReference>
<feature type="domain" description="Histidine kinase" evidence="11">
    <location>
        <begin position="413"/>
        <end position="634"/>
    </location>
</feature>
<organism evidence="13 14">
    <name type="scientific">candidate division TA06 bacterium</name>
    <dbReference type="NCBI Taxonomy" id="2250710"/>
    <lineage>
        <taxon>Bacteria</taxon>
        <taxon>Bacteria division TA06</taxon>
    </lineage>
</organism>
<dbReference type="PANTHER" id="PTHR43065">
    <property type="entry name" value="SENSOR HISTIDINE KINASE"/>
    <property type="match status" value="1"/>
</dbReference>
<keyword evidence="6" id="KW-0418">Kinase</keyword>
<dbReference type="SUPFAM" id="SSF47384">
    <property type="entry name" value="Homodimeric domain of signal transducing histidine kinase"/>
    <property type="match status" value="1"/>
</dbReference>
<dbReference type="InterPro" id="IPR004358">
    <property type="entry name" value="Sig_transdc_His_kin-like_C"/>
</dbReference>
<comment type="caution">
    <text evidence="13">The sequence shown here is derived from an EMBL/GenBank/DDBJ whole genome shotgun (WGS) entry which is preliminary data.</text>
</comment>
<dbReference type="PANTHER" id="PTHR43065:SF46">
    <property type="entry name" value="C4-DICARBOXYLATE TRANSPORT SENSOR PROTEIN DCTB"/>
    <property type="match status" value="1"/>
</dbReference>
<dbReference type="CDD" id="cd00082">
    <property type="entry name" value="HisKA"/>
    <property type="match status" value="1"/>
</dbReference>
<dbReference type="CDD" id="cd00156">
    <property type="entry name" value="REC"/>
    <property type="match status" value="1"/>
</dbReference>
<evidence type="ECO:0000313" key="14">
    <source>
        <dbReference type="Proteomes" id="UP000315534"/>
    </source>
</evidence>
<keyword evidence="8" id="KW-0902">Two-component regulatory system</keyword>
<dbReference type="EMBL" id="SOIP01000199">
    <property type="protein sequence ID" value="TET81854.1"/>
    <property type="molecule type" value="Genomic_DNA"/>
</dbReference>
<gene>
    <name evidence="13" type="ORF">E3J38_03190</name>
</gene>
<dbReference type="Gene3D" id="3.30.450.40">
    <property type="match status" value="1"/>
</dbReference>
<keyword evidence="10" id="KW-0175">Coiled coil</keyword>
<dbReference type="SMART" id="SM00065">
    <property type="entry name" value="GAF"/>
    <property type="match status" value="1"/>
</dbReference>
<feature type="coiled-coil region" evidence="10">
    <location>
        <begin position="379"/>
        <end position="407"/>
    </location>
</feature>
<dbReference type="InterPro" id="IPR036097">
    <property type="entry name" value="HisK_dim/P_sf"/>
</dbReference>
<dbReference type="SUPFAM" id="SSF55781">
    <property type="entry name" value="GAF domain-like"/>
    <property type="match status" value="2"/>
</dbReference>
<dbReference type="PRINTS" id="PR00344">
    <property type="entry name" value="BCTRLSENSOR"/>
</dbReference>
<dbReference type="InterPro" id="IPR029016">
    <property type="entry name" value="GAF-like_dom_sf"/>
</dbReference>
<accession>A0A523XRC6</accession>
<reference evidence="13 14" key="1">
    <citation type="submission" date="2019-03" db="EMBL/GenBank/DDBJ databases">
        <title>Metabolic potential of uncultured bacteria and archaea associated with petroleum seepage in deep-sea sediments.</title>
        <authorList>
            <person name="Dong X."/>
            <person name="Hubert C."/>
        </authorList>
    </citation>
    <scope>NUCLEOTIDE SEQUENCE [LARGE SCALE GENOMIC DNA]</scope>
    <source>
        <strain evidence="13">E29_bin36</strain>
    </source>
</reference>
<keyword evidence="7" id="KW-0067">ATP-binding</keyword>
<dbReference type="Pfam" id="PF02518">
    <property type="entry name" value="HATPase_c"/>
    <property type="match status" value="1"/>
</dbReference>
<evidence type="ECO:0000256" key="8">
    <source>
        <dbReference type="ARBA" id="ARBA00023012"/>
    </source>
</evidence>
<dbReference type="PROSITE" id="PS50109">
    <property type="entry name" value="HIS_KIN"/>
    <property type="match status" value="1"/>
</dbReference>
<name>A0A523XRC6_UNCT6</name>
<dbReference type="SMART" id="SM00387">
    <property type="entry name" value="HATPase_c"/>
    <property type="match status" value="1"/>
</dbReference>
<dbReference type="Pfam" id="PF01590">
    <property type="entry name" value="GAF"/>
    <property type="match status" value="1"/>
</dbReference>
<dbReference type="GO" id="GO:0000155">
    <property type="term" value="F:phosphorelay sensor kinase activity"/>
    <property type="evidence" value="ECO:0007669"/>
    <property type="project" value="InterPro"/>
</dbReference>
<feature type="domain" description="Response regulatory" evidence="12">
    <location>
        <begin position="653"/>
        <end position="753"/>
    </location>
</feature>
<evidence type="ECO:0000313" key="13">
    <source>
        <dbReference type="EMBL" id="TET81854.1"/>
    </source>
</evidence>
<dbReference type="SMART" id="SM00388">
    <property type="entry name" value="HisKA"/>
    <property type="match status" value="1"/>
</dbReference>
<dbReference type="InterPro" id="IPR001789">
    <property type="entry name" value="Sig_transdc_resp-reg_receiver"/>
</dbReference>
<evidence type="ECO:0000256" key="3">
    <source>
        <dbReference type="ARBA" id="ARBA00022553"/>
    </source>
</evidence>
<evidence type="ECO:0000259" key="11">
    <source>
        <dbReference type="PROSITE" id="PS50109"/>
    </source>
</evidence>
<evidence type="ECO:0000256" key="1">
    <source>
        <dbReference type="ARBA" id="ARBA00000085"/>
    </source>
</evidence>